<dbReference type="InterPro" id="IPR002765">
    <property type="entry name" value="UPF0145_YbjQ-like"/>
</dbReference>
<dbReference type="PANTHER" id="PTHR34068:SF1">
    <property type="entry name" value="UPF0145 PROTEIN YBJQ"/>
    <property type="match status" value="1"/>
</dbReference>
<reference evidence="3" key="1">
    <citation type="submission" date="2017-06" db="EMBL/GenBank/DDBJ databases">
        <authorList>
            <person name="Varghese N."/>
            <person name="Submissions S."/>
        </authorList>
    </citation>
    <scope>NUCLEOTIDE SEQUENCE [LARGE SCALE GENOMIC DNA]</scope>
    <source>
        <strain evidence="3">NKM1</strain>
    </source>
</reference>
<dbReference type="OrthoDB" id="9796448at2"/>
<name>A0A239HM54_9BACT</name>
<evidence type="ECO:0000313" key="3">
    <source>
        <dbReference type="Proteomes" id="UP000198432"/>
    </source>
</evidence>
<protein>
    <submittedName>
        <fullName evidence="2">Uncharacterized conserved protein YbjQ, UPF0145 family</fullName>
    </submittedName>
</protein>
<gene>
    <name evidence="2" type="ORF">SAMN06296052_11452</name>
</gene>
<dbReference type="EMBL" id="FZOQ01000014">
    <property type="protein sequence ID" value="SNS82245.1"/>
    <property type="molecule type" value="Genomic_DNA"/>
</dbReference>
<organism evidence="2 3">
    <name type="scientific">Pontibacter ummariensis</name>
    <dbReference type="NCBI Taxonomy" id="1610492"/>
    <lineage>
        <taxon>Bacteria</taxon>
        <taxon>Pseudomonadati</taxon>
        <taxon>Bacteroidota</taxon>
        <taxon>Cytophagia</taxon>
        <taxon>Cytophagales</taxon>
        <taxon>Hymenobacteraceae</taxon>
        <taxon>Pontibacter</taxon>
    </lineage>
</organism>
<dbReference type="RefSeq" id="WP_089320093.1">
    <property type="nucleotide sequence ID" value="NZ_FZOQ01000014.1"/>
</dbReference>
<dbReference type="InterPro" id="IPR035439">
    <property type="entry name" value="UPF0145_dom_sf"/>
</dbReference>
<keyword evidence="3" id="KW-1185">Reference proteome</keyword>
<dbReference type="Pfam" id="PF01906">
    <property type="entry name" value="YbjQ_1"/>
    <property type="match status" value="1"/>
</dbReference>
<evidence type="ECO:0000313" key="2">
    <source>
        <dbReference type="EMBL" id="SNS82245.1"/>
    </source>
</evidence>
<accession>A0A239HM54</accession>
<dbReference type="Proteomes" id="UP000198432">
    <property type="component" value="Unassembled WGS sequence"/>
</dbReference>
<dbReference type="SUPFAM" id="SSF117782">
    <property type="entry name" value="YbjQ-like"/>
    <property type="match status" value="1"/>
</dbReference>
<proteinExistence type="inferred from homology"/>
<dbReference type="PANTHER" id="PTHR34068">
    <property type="entry name" value="UPF0145 PROTEIN YBJQ"/>
    <property type="match status" value="1"/>
</dbReference>
<comment type="similarity">
    <text evidence="1">Belongs to the UPF0145 family.</text>
</comment>
<dbReference type="Gene3D" id="3.30.110.70">
    <property type="entry name" value="Hypothetical protein apc22750. Chain B"/>
    <property type="match status" value="1"/>
</dbReference>
<sequence length="226" mass="24480">METPTLTECPNCNAKLTTGILSSNKLVNKKFGALIREFTTLQHEDFCEKCAQAPFEQAKAKCSKEIAALNVEVSNLLKNVQVVSIPAPLHWDYSVLDMVTAQSTTGTGVFAEFKSSITDFFGMQSQTYNTKISNGEKLCLAQLRLKCLAAGGNAVIGTDIDYAEVGGAQGMLMVCMTGTAVKVNNLEQLGEDRAANLERLAAMMKRREHLVEIHLPNVSFVSAGVV</sequence>
<evidence type="ECO:0000256" key="1">
    <source>
        <dbReference type="ARBA" id="ARBA00010751"/>
    </source>
</evidence>
<dbReference type="AlphaFoldDB" id="A0A239HM54"/>